<keyword evidence="3" id="KW-1185">Reference proteome</keyword>
<organism evidence="2 3">
    <name type="scientific">Rousettus aegyptiacus</name>
    <name type="common">Egyptian fruit bat</name>
    <name type="synonym">Pteropus aegyptiacus</name>
    <dbReference type="NCBI Taxonomy" id="9407"/>
    <lineage>
        <taxon>Eukaryota</taxon>
        <taxon>Metazoa</taxon>
        <taxon>Chordata</taxon>
        <taxon>Craniata</taxon>
        <taxon>Vertebrata</taxon>
        <taxon>Euteleostomi</taxon>
        <taxon>Mammalia</taxon>
        <taxon>Eutheria</taxon>
        <taxon>Laurasiatheria</taxon>
        <taxon>Chiroptera</taxon>
        <taxon>Yinpterochiroptera</taxon>
        <taxon>Pteropodoidea</taxon>
        <taxon>Pteropodidae</taxon>
        <taxon>Rousettinae</taxon>
        <taxon>Rousettus</taxon>
    </lineage>
</organism>
<protein>
    <submittedName>
        <fullName evidence="2">Uncharacterized protein</fullName>
    </submittedName>
</protein>
<accession>A0A7J8CII9</accession>
<dbReference type="AlphaFoldDB" id="A0A7J8CII9"/>
<evidence type="ECO:0000313" key="3">
    <source>
        <dbReference type="Proteomes" id="UP000593571"/>
    </source>
</evidence>
<evidence type="ECO:0000256" key="1">
    <source>
        <dbReference type="SAM" id="MobiDB-lite"/>
    </source>
</evidence>
<name>A0A7J8CII9_ROUAE</name>
<proteinExistence type="predicted"/>
<evidence type="ECO:0000313" key="2">
    <source>
        <dbReference type="EMBL" id="KAF6410647.1"/>
    </source>
</evidence>
<dbReference type="Proteomes" id="UP000593571">
    <property type="component" value="Unassembled WGS sequence"/>
</dbReference>
<reference evidence="2 3" key="1">
    <citation type="journal article" date="2020" name="Nature">
        <title>Six reference-quality genomes reveal evolution of bat adaptations.</title>
        <authorList>
            <person name="Jebb D."/>
            <person name="Huang Z."/>
            <person name="Pippel M."/>
            <person name="Hughes G.M."/>
            <person name="Lavrichenko K."/>
            <person name="Devanna P."/>
            <person name="Winkler S."/>
            <person name="Jermiin L.S."/>
            <person name="Skirmuntt E.C."/>
            <person name="Katzourakis A."/>
            <person name="Burkitt-Gray L."/>
            <person name="Ray D.A."/>
            <person name="Sullivan K.A.M."/>
            <person name="Roscito J.G."/>
            <person name="Kirilenko B.M."/>
            <person name="Davalos L.M."/>
            <person name="Corthals A.P."/>
            <person name="Power M.L."/>
            <person name="Jones G."/>
            <person name="Ransome R.D."/>
            <person name="Dechmann D.K.N."/>
            <person name="Locatelli A.G."/>
            <person name="Puechmaille S.J."/>
            <person name="Fedrigo O."/>
            <person name="Jarvis E.D."/>
            <person name="Hiller M."/>
            <person name="Vernes S.C."/>
            <person name="Myers E.W."/>
            <person name="Teeling E.C."/>
        </authorList>
    </citation>
    <scope>NUCLEOTIDE SEQUENCE [LARGE SCALE GENOMIC DNA]</scope>
    <source>
        <strain evidence="2">MRouAeg1</strain>
        <tissue evidence="2">Muscle</tissue>
    </source>
</reference>
<gene>
    <name evidence="2" type="ORF">HJG63_009127</name>
</gene>
<feature type="region of interest" description="Disordered" evidence="1">
    <location>
        <begin position="83"/>
        <end position="103"/>
    </location>
</feature>
<comment type="caution">
    <text evidence="2">The sequence shown here is derived from an EMBL/GenBank/DDBJ whole genome shotgun (WGS) entry which is preliminary data.</text>
</comment>
<sequence length="166" mass="17513">MPEALDSAVNSLLCSGHSRFHCWQGKQSRLKEPRVRTWPLRGPGSLSMSSWLSVLRQAVLLHAQGQVRPHRTVDMSSIPTTAAHTSPLCPEASTPLPPDSAAASTPCPCSQPCRSGLALPCQGPHPSLPSPAHLIPAPAPPLLSTLPWLPSTPGQHLNTFGPSPGV</sequence>
<dbReference type="EMBL" id="JACASE010000014">
    <property type="protein sequence ID" value="KAF6410647.1"/>
    <property type="molecule type" value="Genomic_DNA"/>
</dbReference>